<sequence length="144" mass="16390">MSKKSSHGMSALIAKREFQKRLRIFAENLFILIKAIEACLKKPKHKRIRLGITSLSHLSDDEFRKMLNPKLMNKLHSSMNDSFSGNLTGIRGCRNEPILDRIPEKFNWVAKGKVTPIRNQEKCGCCFIFSAVATVESSLLIKSR</sequence>
<dbReference type="GO" id="GO:0008234">
    <property type="term" value="F:cysteine-type peptidase activity"/>
    <property type="evidence" value="ECO:0007669"/>
    <property type="project" value="InterPro"/>
</dbReference>
<dbReference type="Pfam" id="PF00112">
    <property type="entry name" value="Peptidase_C1"/>
    <property type="match status" value="1"/>
</dbReference>
<dbReference type="InterPro" id="IPR000668">
    <property type="entry name" value="Peptidase_C1A_C"/>
</dbReference>
<comment type="caution">
    <text evidence="2">The sequence shown here is derived from an EMBL/GenBank/DDBJ whole genome shotgun (WGS) entry which is preliminary data.</text>
</comment>
<dbReference type="GO" id="GO:0006508">
    <property type="term" value="P:proteolysis"/>
    <property type="evidence" value="ECO:0007669"/>
    <property type="project" value="InterPro"/>
</dbReference>
<accession>A0A1Y3BMU1</accession>
<organism evidence="2 3">
    <name type="scientific">Euroglyphus maynei</name>
    <name type="common">Mayne's house dust mite</name>
    <dbReference type="NCBI Taxonomy" id="6958"/>
    <lineage>
        <taxon>Eukaryota</taxon>
        <taxon>Metazoa</taxon>
        <taxon>Ecdysozoa</taxon>
        <taxon>Arthropoda</taxon>
        <taxon>Chelicerata</taxon>
        <taxon>Arachnida</taxon>
        <taxon>Acari</taxon>
        <taxon>Acariformes</taxon>
        <taxon>Sarcoptiformes</taxon>
        <taxon>Astigmata</taxon>
        <taxon>Psoroptidia</taxon>
        <taxon>Analgoidea</taxon>
        <taxon>Pyroglyphidae</taxon>
        <taxon>Pyroglyphinae</taxon>
        <taxon>Euroglyphus</taxon>
    </lineage>
</organism>
<keyword evidence="3" id="KW-1185">Reference proteome</keyword>
<reference evidence="2 3" key="1">
    <citation type="submission" date="2017-03" db="EMBL/GenBank/DDBJ databases">
        <title>Genome Survey of Euroglyphus maynei.</title>
        <authorList>
            <person name="Arlian L.G."/>
            <person name="Morgan M.S."/>
            <person name="Rider S.D."/>
        </authorList>
    </citation>
    <scope>NUCLEOTIDE SEQUENCE [LARGE SCALE GENOMIC DNA]</scope>
    <source>
        <strain evidence="2">Arlian Lab</strain>
        <tissue evidence="2">Whole body</tissue>
    </source>
</reference>
<evidence type="ECO:0000259" key="1">
    <source>
        <dbReference type="Pfam" id="PF00112"/>
    </source>
</evidence>
<dbReference type="EMBL" id="MUJZ01014517">
    <property type="protein sequence ID" value="OTF81258.1"/>
    <property type="molecule type" value="Genomic_DNA"/>
</dbReference>
<evidence type="ECO:0000313" key="3">
    <source>
        <dbReference type="Proteomes" id="UP000194236"/>
    </source>
</evidence>
<dbReference type="InterPro" id="IPR038765">
    <property type="entry name" value="Papain-like_cys_pep_sf"/>
</dbReference>
<dbReference type="Proteomes" id="UP000194236">
    <property type="component" value="Unassembled WGS sequence"/>
</dbReference>
<feature type="non-terminal residue" evidence="2">
    <location>
        <position position="144"/>
    </location>
</feature>
<feature type="domain" description="Peptidase C1A papain C-terminal" evidence="1">
    <location>
        <begin position="102"/>
        <end position="143"/>
    </location>
</feature>
<gene>
    <name evidence="2" type="ORF">BLA29_012582</name>
</gene>
<name>A0A1Y3BMU1_EURMA</name>
<dbReference type="OrthoDB" id="190265at2759"/>
<protein>
    <recommendedName>
        <fullName evidence="1">Peptidase C1A papain C-terminal domain-containing protein</fullName>
    </recommendedName>
</protein>
<proteinExistence type="predicted"/>
<dbReference type="SUPFAM" id="SSF54001">
    <property type="entry name" value="Cysteine proteinases"/>
    <property type="match status" value="1"/>
</dbReference>
<evidence type="ECO:0000313" key="2">
    <source>
        <dbReference type="EMBL" id="OTF81258.1"/>
    </source>
</evidence>
<dbReference type="Gene3D" id="3.90.70.10">
    <property type="entry name" value="Cysteine proteinases"/>
    <property type="match status" value="1"/>
</dbReference>
<dbReference type="AlphaFoldDB" id="A0A1Y3BMU1"/>